<dbReference type="HOGENOM" id="CLU_717003_0_0_0"/>
<dbReference type="InterPro" id="IPR038180">
    <property type="entry name" value="FlgT_N_sf"/>
</dbReference>
<evidence type="ECO:0000313" key="4">
    <source>
        <dbReference type="Proteomes" id="UP000030700"/>
    </source>
</evidence>
<sequence length="385" mass="41252">MKRLQLRWIFGIVYGLSLFCFSAFAQDQAVEADGVARILDNNTAMARDNAIVDAQRKAVEQAVGVLMSSESVVQNYEIVSDRILTQSAGYITSYDVLDEQHDDKSYRVKIRAVIGMGALENDVQAIQHLIQQKGNPRMMFLVSEELVGLKTAGVASADMAQAEVTLQQAFVNKGFDVVDAATVAQNVNREQALKAAEGDAAAAAAICQQFGADVVITVKSSASAGAKILNSDMKSYQAVVTAKAVRADTAAVIASASEQAKQAHIDDLTGGTAAIQKASVKLADALIPKILEQWRQDVQTATTVQLVVSNISFAQLKQIKEILSTKIRGVKAVNQRSFQQKTAVLDVDIQGTTETLADELTAQDFNGVMLDVTGMTGNKIELAVP</sequence>
<dbReference type="InterPro" id="IPR032370">
    <property type="entry name" value="FlgT_N"/>
</dbReference>
<dbReference type="Gene3D" id="3.40.50.10610">
    <property type="entry name" value="ABC-type transport auxiliary lipoprotein component"/>
    <property type="match status" value="1"/>
</dbReference>
<keyword evidence="1" id="KW-0732">Signal</keyword>
<feature type="signal peptide" evidence="1">
    <location>
        <begin position="1"/>
        <end position="25"/>
    </location>
</feature>
<organism evidence="3 4">
    <name type="scientific">Candidatus Moduliflexus flocculans</name>
    <dbReference type="NCBI Taxonomy" id="1499966"/>
    <lineage>
        <taxon>Bacteria</taxon>
        <taxon>Candidatus Moduliflexota</taxon>
        <taxon>Candidatus Moduliflexia</taxon>
        <taxon>Candidatus Moduliflexales</taxon>
        <taxon>Candidatus Moduliflexaceae</taxon>
    </lineage>
</organism>
<evidence type="ECO:0000259" key="2">
    <source>
        <dbReference type="Pfam" id="PF16548"/>
    </source>
</evidence>
<accession>A0A081BNB7</accession>
<dbReference type="EMBL" id="DF820457">
    <property type="protein sequence ID" value="GAK51883.1"/>
    <property type="molecule type" value="Genomic_DNA"/>
</dbReference>
<dbReference type="STRING" id="1499966.U14_03129"/>
<dbReference type="AlphaFoldDB" id="A0A081BNB7"/>
<proteinExistence type="predicted"/>
<dbReference type="Gene3D" id="3.30.1660.40">
    <property type="entry name" value="FlgT, N-terminal domain"/>
    <property type="match status" value="1"/>
</dbReference>
<protein>
    <recommendedName>
        <fullName evidence="2">Flagellar assembly protein T N-terminal domain-containing protein</fullName>
    </recommendedName>
</protein>
<reference evidence="3 4" key="1">
    <citation type="journal article" date="2015" name="PeerJ">
        <title>First genomic representation of candidate bacterial phylum KSB3 points to enhanced environmental sensing as a trigger of wastewater bulking.</title>
        <authorList>
            <person name="Sekiguchi Y."/>
            <person name="Ohashi A."/>
            <person name="Parks D.H."/>
            <person name="Yamauchi T."/>
            <person name="Tyson G.W."/>
            <person name="Hugenholtz P."/>
        </authorList>
    </citation>
    <scope>NUCLEOTIDE SEQUENCE [LARGE SCALE GENOMIC DNA]</scope>
</reference>
<evidence type="ECO:0000256" key="1">
    <source>
        <dbReference type="SAM" id="SignalP"/>
    </source>
</evidence>
<keyword evidence="4" id="KW-1185">Reference proteome</keyword>
<feature type="chain" id="PRO_5001755199" description="Flagellar assembly protein T N-terminal domain-containing protein" evidence="1">
    <location>
        <begin position="26"/>
        <end position="385"/>
    </location>
</feature>
<name>A0A081BNB7_9BACT</name>
<feature type="domain" description="Flagellar assembly protein T N-terminal" evidence="2">
    <location>
        <begin position="29"/>
        <end position="112"/>
    </location>
</feature>
<dbReference type="Proteomes" id="UP000030700">
    <property type="component" value="Unassembled WGS sequence"/>
</dbReference>
<evidence type="ECO:0000313" key="3">
    <source>
        <dbReference type="EMBL" id="GAK51883.1"/>
    </source>
</evidence>
<dbReference type="Pfam" id="PF16548">
    <property type="entry name" value="FlgT_N"/>
    <property type="match status" value="1"/>
</dbReference>
<gene>
    <name evidence="3" type="ORF">U14_03129</name>
</gene>